<dbReference type="Gene3D" id="1.10.287.3490">
    <property type="match status" value="1"/>
</dbReference>
<dbReference type="GO" id="GO:0016592">
    <property type="term" value="C:mediator complex"/>
    <property type="evidence" value="ECO:0007669"/>
    <property type="project" value="InterPro"/>
</dbReference>
<dbReference type="EMBL" id="CASHTH010003880">
    <property type="protein sequence ID" value="CAI8050581.1"/>
    <property type="molecule type" value="Genomic_DNA"/>
</dbReference>
<comment type="similarity">
    <text evidence="2 6">Belongs to the Mediator complex subunit 11 family.</text>
</comment>
<evidence type="ECO:0000256" key="1">
    <source>
        <dbReference type="ARBA" id="ARBA00004123"/>
    </source>
</evidence>
<keyword evidence="6" id="KW-0010">Activator</keyword>
<evidence type="ECO:0000313" key="8">
    <source>
        <dbReference type="Proteomes" id="UP001174909"/>
    </source>
</evidence>
<protein>
    <recommendedName>
        <fullName evidence="3 6">Mediator of RNA polymerase II transcription subunit 11</fullName>
    </recommendedName>
    <alternativeName>
        <fullName evidence="5 6">Mediator complex subunit 11</fullName>
    </alternativeName>
</protein>
<comment type="subcellular location">
    <subcellularLocation>
        <location evidence="1 6">Nucleus</location>
    </subcellularLocation>
</comment>
<dbReference type="InterPro" id="IPR019404">
    <property type="entry name" value="Mediator_Med11"/>
</dbReference>
<dbReference type="GO" id="GO:0006357">
    <property type="term" value="P:regulation of transcription by RNA polymerase II"/>
    <property type="evidence" value="ECO:0007669"/>
    <property type="project" value="InterPro"/>
</dbReference>
<comment type="function">
    <text evidence="6">Component of the Mediator complex, a coactivator involved in the regulated transcription of nearly all RNA polymerase II-dependent genes. Mediator functions as a bridge to convey information from gene-specific regulatory proteins to the basal RNA polymerase II transcription machinery. Mediator is recruited to promoters by direct interactions with regulatory proteins and serves as a scaffold for the assembly of a functional pre-initiation complex with RNA polymerase II and the general transcription factors.</text>
</comment>
<dbReference type="Proteomes" id="UP001174909">
    <property type="component" value="Unassembled WGS sequence"/>
</dbReference>
<dbReference type="Pfam" id="PF10280">
    <property type="entry name" value="Med11"/>
    <property type="match status" value="1"/>
</dbReference>
<evidence type="ECO:0000256" key="2">
    <source>
        <dbReference type="ARBA" id="ARBA00008186"/>
    </source>
</evidence>
<organism evidence="7 8">
    <name type="scientific">Geodia barretti</name>
    <name type="common">Barrett's horny sponge</name>
    <dbReference type="NCBI Taxonomy" id="519541"/>
    <lineage>
        <taxon>Eukaryota</taxon>
        <taxon>Metazoa</taxon>
        <taxon>Porifera</taxon>
        <taxon>Demospongiae</taxon>
        <taxon>Heteroscleromorpha</taxon>
        <taxon>Tetractinellida</taxon>
        <taxon>Astrophorina</taxon>
        <taxon>Geodiidae</taxon>
        <taxon>Geodia</taxon>
    </lineage>
</organism>
<evidence type="ECO:0000256" key="6">
    <source>
        <dbReference type="RuleBase" id="RU364147"/>
    </source>
</evidence>
<reference evidence="7" key="1">
    <citation type="submission" date="2023-03" db="EMBL/GenBank/DDBJ databases">
        <authorList>
            <person name="Steffen K."/>
            <person name="Cardenas P."/>
        </authorList>
    </citation>
    <scope>NUCLEOTIDE SEQUENCE</scope>
</reference>
<comment type="subunit">
    <text evidence="6">Component of the Mediator complex.</text>
</comment>
<dbReference type="GO" id="GO:0003712">
    <property type="term" value="F:transcription coregulator activity"/>
    <property type="evidence" value="ECO:0007669"/>
    <property type="project" value="InterPro"/>
</dbReference>
<proteinExistence type="inferred from homology"/>
<evidence type="ECO:0000256" key="3">
    <source>
        <dbReference type="ARBA" id="ARBA00019621"/>
    </source>
</evidence>
<keyword evidence="8" id="KW-1185">Reference proteome</keyword>
<sequence>MATAAAASSRNAQLDERIEKLESIEKDIGKLMNLAANAVSELCKPRPSSETVEYTTKDFVKTLDVSLGKVLQHTQVNCSLD</sequence>
<dbReference type="AlphaFoldDB" id="A0AA35TN06"/>
<accession>A0AA35TN06</accession>
<evidence type="ECO:0000256" key="5">
    <source>
        <dbReference type="ARBA" id="ARBA00032011"/>
    </source>
</evidence>
<name>A0AA35TN06_GEOBA</name>
<keyword evidence="4 6" id="KW-0539">Nucleus</keyword>
<evidence type="ECO:0000313" key="7">
    <source>
        <dbReference type="EMBL" id="CAI8050581.1"/>
    </source>
</evidence>
<comment type="caution">
    <text evidence="7">The sequence shown here is derived from an EMBL/GenBank/DDBJ whole genome shotgun (WGS) entry which is preliminary data.</text>
</comment>
<keyword evidence="6" id="KW-0805">Transcription regulation</keyword>
<evidence type="ECO:0000256" key="4">
    <source>
        <dbReference type="ARBA" id="ARBA00023242"/>
    </source>
</evidence>
<gene>
    <name evidence="6" type="primary">MED11</name>
    <name evidence="7" type="ORF">GBAR_LOCUS27760</name>
</gene>
<keyword evidence="6" id="KW-0804">Transcription</keyword>